<comment type="caution">
    <text evidence="2">The sequence shown here is derived from an EMBL/GenBank/DDBJ whole genome shotgun (WGS) entry which is preliminary data.</text>
</comment>
<organism evidence="2 3">
    <name type="scientific">Halarcobacter ebronensis</name>
    <dbReference type="NCBI Taxonomy" id="1462615"/>
    <lineage>
        <taxon>Bacteria</taxon>
        <taxon>Pseudomonadati</taxon>
        <taxon>Campylobacterota</taxon>
        <taxon>Epsilonproteobacteria</taxon>
        <taxon>Campylobacterales</taxon>
        <taxon>Arcobacteraceae</taxon>
        <taxon>Halarcobacter</taxon>
    </lineage>
</organism>
<dbReference type="InterPro" id="IPR036866">
    <property type="entry name" value="RibonucZ/Hydroxyglut_hydro"/>
</dbReference>
<protein>
    <submittedName>
        <fullName evidence="2">MBL fold metallo-hydrolase</fullName>
    </submittedName>
</protein>
<dbReference type="AlphaFoldDB" id="A0A4Q0YLV3"/>
<dbReference type="PANTHER" id="PTHR42663:SF6">
    <property type="entry name" value="HYDROLASE C777.06C-RELATED"/>
    <property type="match status" value="1"/>
</dbReference>
<proteinExistence type="predicted"/>
<dbReference type="Proteomes" id="UP000290172">
    <property type="component" value="Unassembled WGS sequence"/>
</dbReference>
<dbReference type="SUPFAM" id="SSF56281">
    <property type="entry name" value="Metallo-hydrolase/oxidoreductase"/>
    <property type="match status" value="1"/>
</dbReference>
<evidence type="ECO:0000313" key="3">
    <source>
        <dbReference type="Proteomes" id="UP000290172"/>
    </source>
</evidence>
<dbReference type="SMART" id="SM00849">
    <property type="entry name" value="Lactamase_B"/>
    <property type="match status" value="1"/>
</dbReference>
<dbReference type="Pfam" id="PF12706">
    <property type="entry name" value="Lactamase_B_2"/>
    <property type="match status" value="1"/>
</dbReference>
<gene>
    <name evidence="2" type="ORF">CRV08_01730</name>
</gene>
<evidence type="ECO:0000313" key="2">
    <source>
        <dbReference type="EMBL" id="RXJ70309.1"/>
    </source>
</evidence>
<keyword evidence="2" id="KW-0378">Hydrolase</keyword>
<dbReference type="EMBL" id="PDKJ01000001">
    <property type="protein sequence ID" value="RXJ70309.1"/>
    <property type="molecule type" value="Genomic_DNA"/>
</dbReference>
<name>A0A4Q0YLV3_9BACT</name>
<accession>A0A4Q0YLV3</accession>
<dbReference type="GO" id="GO:0016787">
    <property type="term" value="F:hydrolase activity"/>
    <property type="evidence" value="ECO:0007669"/>
    <property type="project" value="UniProtKB-KW"/>
</dbReference>
<sequence length="245" mass="27826">MKLKFIGSSDSAGIPVTNCSCAICSEYRKENRKNLSTCAYLELDNSYILFDAGDDSISSFFDLKELKALFLTHFHADHCMGLLRLRYSKTPIVCYHPSDKEGFSDLFKHKHSIEYKELKAFEEKILGNLTITSLPLKHSKNCFGYLIESSNKTVAYLTDCAALPSSTLEFLKTKEIDYAFIDACYDETKSSGNHLNYLQASAILEQLEVKNGFLIHGGHETLEYIKNSGVKLKYRYVVDNEEFNL</sequence>
<dbReference type="Gene3D" id="3.60.15.10">
    <property type="entry name" value="Ribonuclease Z/Hydroxyacylglutathione hydrolase-like"/>
    <property type="match status" value="1"/>
</dbReference>
<evidence type="ECO:0000259" key="1">
    <source>
        <dbReference type="SMART" id="SM00849"/>
    </source>
</evidence>
<dbReference type="InterPro" id="IPR001279">
    <property type="entry name" value="Metallo-B-lactamas"/>
</dbReference>
<feature type="domain" description="Metallo-beta-lactamase" evidence="1">
    <location>
        <begin position="35"/>
        <end position="219"/>
    </location>
</feature>
<dbReference type="RefSeq" id="WP_128978428.1">
    <property type="nucleotide sequence ID" value="NZ_PDKJ01000001.1"/>
</dbReference>
<reference evidence="2 3" key="1">
    <citation type="submission" date="2017-10" db="EMBL/GenBank/DDBJ databases">
        <title>Genomics of the genus Arcobacter.</title>
        <authorList>
            <person name="Perez-Cataluna A."/>
            <person name="Figueras M.J."/>
        </authorList>
    </citation>
    <scope>NUCLEOTIDE SEQUENCE [LARGE SCALE GENOMIC DNA]</scope>
    <source>
        <strain evidence="2 3">CECT 8993</strain>
    </source>
</reference>
<dbReference type="PANTHER" id="PTHR42663">
    <property type="entry name" value="HYDROLASE C777.06C-RELATED-RELATED"/>
    <property type="match status" value="1"/>
</dbReference>